<evidence type="ECO:0008006" key="6">
    <source>
        <dbReference type="Google" id="ProtNLM"/>
    </source>
</evidence>
<comment type="caution">
    <text evidence="2">The sequence shown here is derived from an EMBL/GenBank/DDBJ whole genome shotgun (WGS) entry which is preliminary data.</text>
</comment>
<dbReference type="OrthoDB" id="675330at2"/>
<dbReference type="EMBL" id="FNUE01000002">
    <property type="protein sequence ID" value="SEE54804.1"/>
    <property type="molecule type" value="Genomic_DNA"/>
</dbReference>
<dbReference type="EMBL" id="LGBR01000001">
    <property type="protein sequence ID" value="KOY52943.1"/>
    <property type="molecule type" value="Genomic_DNA"/>
</dbReference>
<keyword evidence="5" id="KW-1185">Reference proteome</keyword>
<gene>
    <name evidence="2" type="ORF">I602_2503</name>
    <name evidence="3" type="ORF">SAMN05444353_2277</name>
</gene>
<accession>A0A0M9CI32</accession>
<evidence type="ECO:0000256" key="1">
    <source>
        <dbReference type="SAM" id="SignalP"/>
    </source>
</evidence>
<reference evidence="3 5" key="2">
    <citation type="submission" date="2016-10" db="EMBL/GenBank/DDBJ databases">
        <authorList>
            <person name="Varghese N."/>
            <person name="Submissions S."/>
        </authorList>
    </citation>
    <scope>NUCLEOTIDE SEQUENCE [LARGE SCALE GENOMIC DNA]</scope>
    <source>
        <strain evidence="3 5">DSW-5</strain>
    </source>
</reference>
<dbReference type="AlphaFoldDB" id="A0A0M9CI32"/>
<feature type="chain" id="PRO_5005833074" description="Sensor of ECF-type sigma factor" evidence="1">
    <location>
        <begin position="21"/>
        <end position="150"/>
    </location>
</feature>
<dbReference type="PATRIC" id="fig|1300348.6.peg.2504"/>
<dbReference type="Proteomes" id="UP000037716">
    <property type="component" value="Unassembled WGS sequence"/>
</dbReference>
<name>A0A0M9CI32_9FLAO</name>
<keyword evidence="1" id="KW-0732">Signal</keyword>
<evidence type="ECO:0000313" key="4">
    <source>
        <dbReference type="Proteomes" id="UP000037716"/>
    </source>
</evidence>
<feature type="signal peptide" evidence="1">
    <location>
        <begin position="1"/>
        <end position="20"/>
    </location>
</feature>
<dbReference type="RefSeq" id="WP_053974999.1">
    <property type="nucleotide sequence ID" value="NZ_FNUE01000002.1"/>
</dbReference>
<evidence type="ECO:0000313" key="5">
    <source>
        <dbReference type="Proteomes" id="UP000183071"/>
    </source>
</evidence>
<evidence type="ECO:0000313" key="3">
    <source>
        <dbReference type="EMBL" id="SEE54804.1"/>
    </source>
</evidence>
<proteinExistence type="predicted"/>
<reference evidence="2 4" key="1">
    <citation type="submission" date="2015-07" db="EMBL/GenBank/DDBJ databases">
        <title>Genome of Polaribacter dokdonenesis DSW-5, isolated from seawater off Dokdo in Korea.</title>
        <authorList>
            <person name="Yoon K."/>
            <person name="Song J.Y."/>
            <person name="Kim J.F."/>
        </authorList>
    </citation>
    <scope>NUCLEOTIDE SEQUENCE [LARGE SCALE GENOMIC DNA]</scope>
    <source>
        <strain evidence="2 4">DSW-5</strain>
    </source>
</reference>
<evidence type="ECO:0000313" key="2">
    <source>
        <dbReference type="EMBL" id="KOY52943.1"/>
    </source>
</evidence>
<dbReference type="Proteomes" id="UP000183071">
    <property type="component" value="Unassembled WGS sequence"/>
</dbReference>
<dbReference type="STRING" id="1300348.I602_2503"/>
<sequence>MKKFLTLMCLSIFFSWSLSAQKPSESREKIKALKIAYLTEQLNLTPQEAEKFWPIYNAHDEEHNSLRYKTRLAYKKAIEQNKSVDNISEKEAQKIILLKLETDKKIYESQSKFIAKIKKVLSYKKIMKLQVAEMEFGRKLMRKYKRKRKE</sequence>
<organism evidence="2 4">
    <name type="scientific">Polaribacter dokdonensis DSW-5</name>
    <dbReference type="NCBI Taxonomy" id="1300348"/>
    <lineage>
        <taxon>Bacteria</taxon>
        <taxon>Pseudomonadati</taxon>
        <taxon>Bacteroidota</taxon>
        <taxon>Flavobacteriia</taxon>
        <taxon>Flavobacteriales</taxon>
        <taxon>Flavobacteriaceae</taxon>
    </lineage>
</organism>
<protein>
    <recommendedName>
        <fullName evidence="6">Sensor of ECF-type sigma factor</fullName>
    </recommendedName>
</protein>